<evidence type="ECO:0000313" key="4">
    <source>
        <dbReference type="Proteomes" id="UP000067448"/>
    </source>
</evidence>
<sequence>MVHGVEWAAQGPGGEPESSDSMRAFGAVVRALREHAGVSREEFGALVHLSRHSVASIELGRRLADQRFVELAEEATGGTGAVRGAFQHMARQPGLAAWFRTWARLEREAVYLATYECRLVPGLLQSEEYARAVFSNRLPPLSDEQLEAQVAARMERQQMFRERPNTSFSFVMDEHIVRRRLGGVDVLRGLLDHLLASVRLRNVEIQIVPLECEAHAGLDGPLALLETPDGRHLAYAEGQETGRLVADAKEAAVLHRRYATLRAQALTPLDSVGLLERIRGAL</sequence>
<dbReference type="Proteomes" id="UP000067448">
    <property type="component" value="Unassembled WGS sequence"/>
</dbReference>
<evidence type="ECO:0000313" key="3">
    <source>
        <dbReference type="EMBL" id="GAQ60961.1"/>
    </source>
</evidence>
<comment type="caution">
    <text evidence="3">The sequence shown here is derived from an EMBL/GenBank/DDBJ whole genome shotgun (WGS) entry which is preliminary data.</text>
</comment>
<dbReference type="InterPro" id="IPR043917">
    <property type="entry name" value="DUF5753"/>
</dbReference>
<evidence type="ECO:0000256" key="1">
    <source>
        <dbReference type="SAM" id="MobiDB-lite"/>
    </source>
</evidence>
<dbReference type="Pfam" id="PF13560">
    <property type="entry name" value="HTH_31"/>
    <property type="match status" value="1"/>
</dbReference>
<proteinExistence type="predicted"/>
<dbReference type="GO" id="GO:0003677">
    <property type="term" value="F:DNA binding"/>
    <property type="evidence" value="ECO:0007669"/>
    <property type="project" value="InterPro"/>
</dbReference>
<dbReference type="InterPro" id="IPR001387">
    <property type="entry name" value="Cro/C1-type_HTH"/>
</dbReference>
<dbReference type="CDD" id="cd00093">
    <property type="entry name" value="HTH_XRE"/>
    <property type="match status" value="1"/>
</dbReference>
<dbReference type="AlphaFoldDB" id="A0A100JK15"/>
<dbReference type="SMART" id="SM00530">
    <property type="entry name" value="HTH_XRE"/>
    <property type="match status" value="1"/>
</dbReference>
<reference evidence="4" key="3">
    <citation type="submission" date="2016-02" db="EMBL/GenBank/DDBJ databases">
        <title>Draft genome of pathogenic Streptomyces sp. in Japan.</title>
        <authorList>
            <person name="Tomihama T."/>
            <person name="Ikenaga M."/>
            <person name="Sakai M."/>
            <person name="Okubo T."/>
            <person name="Ikeda S."/>
        </authorList>
    </citation>
    <scope>NUCLEOTIDE SEQUENCE [LARGE SCALE GENOMIC DNA]</scope>
    <source>
        <strain evidence="4">S58</strain>
    </source>
</reference>
<feature type="region of interest" description="Disordered" evidence="1">
    <location>
        <begin position="1"/>
        <end position="21"/>
    </location>
</feature>
<reference evidence="4" key="1">
    <citation type="submission" date="2015-11" db="EMBL/GenBank/DDBJ databases">
        <authorList>
            <consortium name="Cross-ministerial Strategic Innovation Promotion Program (SIP) consortium"/>
            <person name="Tomihama T."/>
            <person name="Ikenaga M."/>
            <person name="Sakai M."/>
            <person name="Okubo T."/>
            <person name="Ikeda S."/>
        </authorList>
    </citation>
    <scope>NUCLEOTIDE SEQUENCE [LARGE SCALE GENOMIC DNA]</scope>
    <source>
        <strain evidence="4">S58</strain>
    </source>
</reference>
<dbReference type="RefSeq" id="WP_059079032.1">
    <property type="nucleotide sequence ID" value="NZ_BCMM01000004.1"/>
</dbReference>
<dbReference type="SUPFAM" id="SSF47413">
    <property type="entry name" value="lambda repressor-like DNA-binding domains"/>
    <property type="match status" value="1"/>
</dbReference>
<feature type="domain" description="HTH cro/C1-type" evidence="2">
    <location>
        <begin position="29"/>
        <end position="83"/>
    </location>
</feature>
<reference evidence="3 4" key="2">
    <citation type="journal article" date="2016" name="Genome Announc.">
        <title>Draft Genome Sequences of Streptomyces scabiei S58, Streptomyces turgidiscabies T45, and Streptomyces acidiscabies a10, the Pathogens of Potato Common Scab, Isolated in Japan.</title>
        <authorList>
            <person name="Tomihama T."/>
            <person name="Nishi Y."/>
            <person name="Sakai M."/>
            <person name="Ikenaga M."/>
            <person name="Okubo T."/>
            <person name="Ikeda S."/>
        </authorList>
    </citation>
    <scope>NUCLEOTIDE SEQUENCE [LARGE SCALE GENOMIC DNA]</scope>
    <source>
        <strain evidence="3 4">S58</strain>
    </source>
</reference>
<dbReference type="Pfam" id="PF19054">
    <property type="entry name" value="DUF5753"/>
    <property type="match status" value="1"/>
</dbReference>
<dbReference type="PROSITE" id="PS50943">
    <property type="entry name" value="HTH_CROC1"/>
    <property type="match status" value="1"/>
</dbReference>
<accession>A0A100JK15</accession>
<gene>
    <name evidence="3" type="ORF">SsS58_01304</name>
</gene>
<evidence type="ECO:0000259" key="2">
    <source>
        <dbReference type="PROSITE" id="PS50943"/>
    </source>
</evidence>
<name>A0A100JK15_STRSC</name>
<organism evidence="3 4">
    <name type="scientific">Streptomyces scabiei</name>
    <dbReference type="NCBI Taxonomy" id="1930"/>
    <lineage>
        <taxon>Bacteria</taxon>
        <taxon>Bacillati</taxon>
        <taxon>Actinomycetota</taxon>
        <taxon>Actinomycetes</taxon>
        <taxon>Kitasatosporales</taxon>
        <taxon>Streptomycetaceae</taxon>
        <taxon>Streptomyces</taxon>
    </lineage>
</organism>
<dbReference type="EMBL" id="BCMM01000004">
    <property type="protein sequence ID" value="GAQ60961.1"/>
    <property type="molecule type" value="Genomic_DNA"/>
</dbReference>
<dbReference type="InterPro" id="IPR010982">
    <property type="entry name" value="Lambda_DNA-bd_dom_sf"/>
</dbReference>
<dbReference type="Gene3D" id="1.10.260.40">
    <property type="entry name" value="lambda repressor-like DNA-binding domains"/>
    <property type="match status" value="1"/>
</dbReference>
<dbReference type="OrthoDB" id="4308543at2"/>
<protein>
    <recommendedName>
        <fullName evidence="2">HTH cro/C1-type domain-containing protein</fullName>
    </recommendedName>
</protein>